<feature type="domain" description="Ion transport" evidence="6">
    <location>
        <begin position="149"/>
        <end position="231"/>
    </location>
</feature>
<keyword evidence="4 5" id="KW-0472">Membrane</keyword>
<evidence type="ECO:0000256" key="2">
    <source>
        <dbReference type="ARBA" id="ARBA00022692"/>
    </source>
</evidence>
<feature type="transmembrane region" description="Helical" evidence="5">
    <location>
        <begin position="146"/>
        <end position="167"/>
    </location>
</feature>
<dbReference type="EMBL" id="CP092866">
    <property type="protein sequence ID" value="UYV66307.1"/>
    <property type="molecule type" value="Genomic_DNA"/>
</dbReference>
<evidence type="ECO:0000256" key="4">
    <source>
        <dbReference type="ARBA" id="ARBA00023136"/>
    </source>
</evidence>
<evidence type="ECO:0000256" key="3">
    <source>
        <dbReference type="ARBA" id="ARBA00022989"/>
    </source>
</evidence>
<reference evidence="7 8" key="1">
    <citation type="submission" date="2022-01" db="EMBL/GenBank/DDBJ databases">
        <title>A chromosomal length assembly of Cordylochernes scorpioides.</title>
        <authorList>
            <person name="Zeh D."/>
            <person name="Zeh J."/>
        </authorList>
    </citation>
    <scope>NUCLEOTIDE SEQUENCE [LARGE SCALE GENOMIC DNA]</scope>
    <source>
        <strain evidence="7">IN4F17</strain>
        <tissue evidence="7">Whole Body</tissue>
    </source>
</reference>
<evidence type="ECO:0000259" key="6">
    <source>
        <dbReference type="Pfam" id="PF00520"/>
    </source>
</evidence>
<dbReference type="PANTHER" id="PTHR45638">
    <property type="entry name" value="CYCLIC NUCLEOTIDE-GATED CATION CHANNEL SUBUNIT A"/>
    <property type="match status" value="1"/>
</dbReference>
<accession>A0ABY6KCV1</accession>
<protein>
    <submittedName>
        <fullName evidence="7">CNGB1</fullName>
    </submittedName>
</protein>
<dbReference type="InterPro" id="IPR050866">
    <property type="entry name" value="CNG_cation_channel"/>
</dbReference>
<proteinExistence type="predicted"/>
<evidence type="ECO:0000313" key="8">
    <source>
        <dbReference type="Proteomes" id="UP001235939"/>
    </source>
</evidence>
<evidence type="ECO:0000256" key="5">
    <source>
        <dbReference type="SAM" id="Phobius"/>
    </source>
</evidence>
<dbReference type="Pfam" id="PF00520">
    <property type="entry name" value="Ion_trans"/>
    <property type="match status" value="1"/>
</dbReference>
<evidence type="ECO:0000256" key="1">
    <source>
        <dbReference type="ARBA" id="ARBA00004141"/>
    </source>
</evidence>
<dbReference type="Proteomes" id="UP001235939">
    <property type="component" value="Chromosome 04"/>
</dbReference>
<organism evidence="7 8">
    <name type="scientific">Cordylochernes scorpioides</name>
    <dbReference type="NCBI Taxonomy" id="51811"/>
    <lineage>
        <taxon>Eukaryota</taxon>
        <taxon>Metazoa</taxon>
        <taxon>Ecdysozoa</taxon>
        <taxon>Arthropoda</taxon>
        <taxon>Chelicerata</taxon>
        <taxon>Arachnida</taxon>
        <taxon>Pseudoscorpiones</taxon>
        <taxon>Cheliferoidea</taxon>
        <taxon>Chernetidae</taxon>
        <taxon>Cordylochernes</taxon>
    </lineage>
</organism>
<dbReference type="PANTHER" id="PTHR45638:SF1">
    <property type="entry name" value="CYCLIC NUCLEOTIDE-GATED ION CHANNEL SUBUNIT B, ISOFORM A"/>
    <property type="match status" value="1"/>
</dbReference>
<keyword evidence="3 5" id="KW-1133">Transmembrane helix</keyword>
<name>A0ABY6KCV1_9ARAC</name>
<dbReference type="SUPFAM" id="SSF81324">
    <property type="entry name" value="Voltage-gated potassium channels"/>
    <property type="match status" value="1"/>
</dbReference>
<comment type="subcellular location">
    <subcellularLocation>
        <location evidence="1">Membrane</location>
        <topology evidence="1">Multi-pass membrane protein</topology>
    </subcellularLocation>
</comment>
<sequence length="289" mass="33460">MKHPPNEKSESPAKVNAYKKDLFEVQKPEENFLERSNDFMVEKLQTLVSAFRERTERMREKLVQAPPTPCKFTILHNRIGGYTESSNAIRVHMCPAPPPERAEPGSPSLDSLFHVDNDEGEDIPPKRCCWGRLPAMPAVFDPQSKFYISWLFLVTLCFLYNSWGLLLRTVFPYQTPHNLQYLLAVDYFCDLVYILDVLAFKTRTQYLEDGFWVADPKKTRRHYFKKIMFKLLLRCRLYLVKRSVTSSFHGPLQFREQEKVTGGQSGEYGGCGIISVLFLAKKSRTSNDV</sequence>
<evidence type="ECO:0000313" key="7">
    <source>
        <dbReference type="EMBL" id="UYV66307.1"/>
    </source>
</evidence>
<keyword evidence="2 5" id="KW-0812">Transmembrane</keyword>
<keyword evidence="8" id="KW-1185">Reference proteome</keyword>
<dbReference type="InterPro" id="IPR005821">
    <property type="entry name" value="Ion_trans_dom"/>
</dbReference>
<gene>
    <name evidence="7" type="ORF">LAZ67_4001279</name>
</gene>
<feature type="transmembrane region" description="Helical" evidence="5">
    <location>
        <begin position="179"/>
        <end position="200"/>
    </location>
</feature>